<keyword evidence="2" id="KW-1185">Reference proteome</keyword>
<reference evidence="1 2" key="1">
    <citation type="submission" date="2018-06" db="EMBL/GenBank/DDBJ databases">
        <title>Whole genome sequencing of Candida tropicalis (genome annotated by CSBL at Korea University).</title>
        <authorList>
            <person name="Ahn J."/>
        </authorList>
    </citation>
    <scope>NUCLEOTIDE SEQUENCE [LARGE SCALE GENOMIC DNA]</scope>
    <source>
        <strain evidence="1 2">ATCC 20962</strain>
    </source>
</reference>
<organism evidence="1 2">
    <name type="scientific">Candida viswanathii</name>
    <dbReference type="NCBI Taxonomy" id="5486"/>
    <lineage>
        <taxon>Eukaryota</taxon>
        <taxon>Fungi</taxon>
        <taxon>Dikarya</taxon>
        <taxon>Ascomycota</taxon>
        <taxon>Saccharomycotina</taxon>
        <taxon>Pichiomycetes</taxon>
        <taxon>Debaryomycetaceae</taxon>
        <taxon>Candida/Lodderomyces clade</taxon>
        <taxon>Candida</taxon>
    </lineage>
</organism>
<sequence>MLFKIYITLKYSVAIEPVETQQAMEEETSHVCEIPAAYEVSPYFTNYECIQAELITIRRTIGSGRRTTTSRS</sequence>
<dbReference type="Proteomes" id="UP000253472">
    <property type="component" value="Unassembled WGS sequence"/>
</dbReference>
<accession>A0A367YI27</accession>
<proteinExistence type="predicted"/>
<evidence type="ECO:0000313" key="1">
    <source>
        <dbReference type="EMBL" id="RCK65535.1"/>
    </source>
</evidence>
<name>A0A367YI27_9ASCO</name>
<dbReference type="AlphaFoldDB" id="A0A367YI27"/>
<gene>
    <name evidence="1" type="ORF">Cantr_01232</name>
</gene>
<evidence type="ECO:0000313" key="2">
    <source>
        <dbReference type="Proteomes" id="UP000253472"/>
    </source>
</evidence>
<protein>
    <submittedName>
        <fullName evidence="1">Uncharacterized protein</fullName>
    </submittedName>
</protein>
<dbReference type="EMBL" id="QLNQ01000020">
    <property type="protein sequence ID" value="RCK65535.1"/>
    <property type="molecule type" value="Genomic_DNA"/>
</dbReference>
<comment type="caution">
    <text evidence="1">The sequence shown here is derived from an EMBL/GenBank/DDBJ whole genome shotgun (WGS) entry which is preliminary data.</text>
</comment>